<evidence type="ECO:0000313" key="7">
    <source>
        <dbReference type="EMBL" id="ADV82368.1"/>
    </source>
</evidence>
<feature type="domain" description="Glycosyl-hydrolase 97 C-terminal oligomerisation" evidence="6">
    <location>
        <begin position="592"/>
        <end position="687"/>
    </location>
</feature>
<dbReference type="PANTHER" id="PTHR35803:SF2">
    <property type="entry name" value="RETAINING ALPHA-GALACTOSIDASE"/>
    <property type="match status" value="1"/>
</dbReference>
<dbReference type="Pfam" id="PF14509">
    <property type="entry name" value="GH97_C"/>
    <property type="match status" value="1"/>
</dbReference>
<feature type="domain" description="Glycosyl-hydrolase 97 catalytic" evidence="4">
    <location>
        <begin position="341"/>
        <end position="493"/>
    </location>
</feature>
<keyword evidence="1 7" id="KW-0378">Hydrolase</keyword>
<gene>
    <name evidence="7" type="ordered locus">AciPR4_1547</name>
</gene>
<dbReference type="InterPro" id="IPR017853">
    <property type="entry name" value="GH"/>
</dbReference>
<feature type="transmembrane region" description="Helical" evidence="3">
    <location>
        <begin position="21"/>
        <end position="41"/>
    </location>
</feature>
<dbReference type="SUPFAM" id="SSF51445">
    <property type="entry name" value="(Trans)glycosidases"/>
    <property type="match status" value="1"/>
</dbReference>
<evidence type="ECO:0000259" key="4">
    <source>
        <dbReference type="Pfam" id="PF10566"/>
    </source>
</evidence>
<dbReference type="eggNOG" id="COG1082">
    <property type="taxonomic scope" value="Bacteria"/>
</dbReference>
<dbReference type="Gene3D" id="2.70.98.10">
    <property type="match status" value="1"/>
</dbReference>
<dbReference type="KEGG" id="tsa:AciPR4_1547"/>
<protein>
    <submittedName>
        <fullName evidence="7">Glycoside hydrolase 97</fullName>
    </submittedName>
</protein>
<organism evidence="7 8">
    <name type="scientific">Terriglobus saanensis (strain ATCC BAA-1853 / DSM 23119 / SP1PR4)</name>
    <dbReference type="NCBI Taxonomy" id="401053"/>
    <lineage>
        <taxon>Bacteria</taxon>
        <taxon>Pseudomonadati</taxon>
        <taxon>Acidobacteriota</taxon>
        <taxon>Terriglobia</taxon>
        <taxon>Terriglobales</taxon>
        <taxon>Acidobacteriaceae</taxon>
        <taxon>Terriglobus</taxon>
    </lineage>
</organism>
<accession>E8V2F0</accession>
<dbReference type="Gene3D" id="2.60.40.1180">
    <property type="entry name" value="Golgi alpha-mannosidase II"/>
    <property type="match status" value="1"/>
</dbReference>
<dbReference type="EMBL" id="CP002467">
    <property type="protein sequence ID" value="ADV82368.1"/>
    <property type="molecule type" value="Genomic_DNA"/>
</dbReference>
<dbReference type="Pfam" id="PF10566">
    <property type="entry name" value="Glyco_hydro_97"/>
    <property type="match status" value="1"/>
</dbReference>
<keyword evidence="2" id="KW-0326">Glycosidase</keyword>
<dbReference type="Pfam" id="PF14508">
    <property type="entry name" value="GH97_N"/>
    <property type="match status" value="1"/>
</dbReference>
<keyword evidence="8" id="KW-1185">Reference proteome</keyword>
<sequence length="691" mass="76657">MGNMKNLPIDPRIEKYSERRFVKHVFCPAVAAFAFSSMLLAQKGLNLSSPNGKLVMSFSLDASVAGASDGSGRLQYSLMYRGKSLIDASALGLELDDKAPLGSRVTITDSTPNQGVDDYALLFTKVSHVHDPYNSLSLTVKEASNSGGRNGRSMVVEARAYDTGIAFRYVLPSQASITQLHLRGEQTEFRFSQDDTAWVLALPNYRSSYESEYLRYNLSALSNQGGVASKFLIGFPTLLHQPGGAWMSLMEADLEGNSSAYVTNPTGSWAGHMLSVKLSPRWDDPAYAVTGTLPHHSAWRVLGVADEPGKLIENNLQTDLSPESRVKDTSWIHPGKASWNWWVDNVNGKGESGNKEFTTETMKYYVDFAAKSGFPYFFLDAGWASQDITKTNGRVDVPELVRYAAARNVKVWIWLYSEAVMKQMKEAFPVYEQWGVAGMKIDFVNRDDQEGIQFFYDVARYAAEHHLMVDFHGCHTPWGLMRAYPNVMGYESVLGLENNKVGRRDSPVDRAVFAWTRLLVGPMDYTAGGFDNQTEDSFVARNATPQVMGTRAQQLALYVVYENPIPMVSDSPQNYDGEAAPAFQFLKDVPTTWDETHVIGGEVGEYSTIVRRNGREWYLGSMTNWTPRDLSVLLSFLGSGRYVAEIYEDGADAATSPKHVHIRKETVTAKSTLKIKLAPGGGVAIHFIPAK</sequence>
<evidence type="ECO:0000259" key="5">
    <source>
        <dbReference type="Pfam" id="PF14508"/>
    </source>
</evidence>
<dbReference type="Gene3D" id="3.20.20.70">
    <property type="entry name" value="Aldolase class I"/>
    <property type="match status" value="1"/>
</dbReference>
<dbReference type="InterPro" id="IPR019563">
    <property type="entry name" value="GH97_catalytic"/>
</dbReference>
<keyword evidence="3" id="KW-0812">Transmembrane</keyword>
<proteinExistence type="predicted"/>
<evidence type="ECO:0000313" key="8">
    <source>
        <dbReference type="Proteomes" id="UP000006844"/>
    </source>
</evidence>
<evidence type="ECO:0000256" key="3">
    <source>
        <dbReference type="SAM" id="Phobius"/>
    </source>
</evidence>
<dbReference type="InterPro" id="IPR052720">
    <property type="entry name" value="Glycosyl_hydrolase_97"/>
</dbReference>
<evidence type="ECO:0000259" key="6">
    <source>
        <dbReference type="Pfam" id="PF14509"/>
    </source>
</evidence>
<keyword evidence="3" id="KW-0472">Membrane</keyword>
<dbReference type="InterPro" id="IPR013785">
    <property type="entry name" value="Aldolase_TIM"/>
</dbReference>
<dbReference type="STRING" id="401053.AciPR4_1547"/>
<dbReference type="HOGENOM" id="CLU_011166_0_0_0"/>
<dbReference type="GO" id="GO:0030246">
    <property type="term" value="F:carbohydrate binding"/>
    <property type="evidence" value="ECO:0007669"/>
    <property type="project" value="InterPro"/>
</dbReference>
<evidence type="ECO:0000256" key="1">
    <source>
        <dbReference type="ARBA" id="ARBA00022801"/>
    </source>
</evidence>
<reference evidence="7 8" key="1">
    <citation type="journal article" date="2012" name="Stand. Genomic Sci.">
        <title>Complete genome sequence of Terriglobus saanensis type strain SP1PR4(T), an Acidobacteria from tundra soil.</title>
        <authorList>
            <person name="Rawat S.R."/>
            <person name="Mannisto M.K."/>
            <person name="Starovoytov V."/>
            <person name="Goodwin L."/>
            <person name="Nolan M."/>
            <person name="Hauser L."/>
            <person name="Land M."/>
            <person name="Davenport K.W."/>
            <person name="Woyke T."/>
            <person name="Haggblom M.M."/>
        </authorList>
    </citation>
    <scope>NUCLEOTIDE SEQUENCE</scope>
    <source>
        <strain evidence="8">ATCC BAA-1853 / DSM 23119 / SP1PR4</strain>
    </source>
</reference>
<name>E8V2F0_TERSS</name>
<keyword evidence="3" id="KW-1133">Transmembrane helix</keyword>
<dbReference type="InterPro" id="IPR029486">
    <property type="entry name" value="GH97_N"/>
</dbReference>
<dbReference type="PANTHER" id="PTHR35803">
    <property type="entry name" value="GLUCAN 1,4-ALPHA-GLUCOSIDASE SUSB-RELATED"/>
    <property type="match status" value="1"/>
</dbReference>
<dbReference type="Proteomes" id="UP000006844">
    <property type="component" value="Chromosome"/>
</dbReference>
<evidence type="ECO:0000256" key="2">
    <source>
        <dbReference type="ARBA" id="ARBA00023295"/>
    </source>
</evidence>
<feature type="domain" description="Glycosyl-hydrolase 97 N-terminal" evidence="5">
    <location>
        <begin position="47"/>
        <end position="321"/>
    </location>
</feature>
<dbReference type="GO" id="GO:0016798">
    <property type="term" value="F:hydrolase activity, acting on glycosyl bonds"/>
    <property type="evidence" value="ECO:0007669"/>
    <property type="project" value="UniProtKB-KW"/>
</dbReference>
<dbReference type="InterPro" id="IPR029483">
    <property type="entry name" value="GH97_C"/>
</dbReference>
<dbReference type="AlphaFoldDB" id="E8V2F0"/>
<dbReference type="InterPro" id="IPR014718">
    <property type="entry name" value="GH-type_carb-bd"/>
</dbReference>
<dbReference type="InterPro" id="IPR013780">
    <property type="entry name" value="Glyco_hydro_b"/>
</dbReference>